<accession>A0A178MKW2</accession>
<feature type="transmembrane region" description="Helical" evidence="7">
    <location>
        <begin position="134"/>
        <end position="154"/>
    </location>
</feature>
<evidence type="ECO:0000256" key="4">
    <source>
        <dbReference type="ARBA" id="ARBA00022692"/>
    </source>
</evidence>
<dbReference type="OrthoDB" id="7688456at2"/>
<comment type="similarity">
    <text evidence="2">Belongs to the CbiQ family.</text>
</comment>
<dbReference type="GO" id="GO:0006824">
    <property type="term" value="P:cobalt ion transport"/>
    <property type="evidence" value="ECO:0007669"/>
    <property type="project" value="InterPro"/>
</dbReference>
<sequence length="244" mass="25998">MTLHMDRLAQGGPWRQRALAEKAVLALGLLGLALVLPPWPGAALVLVAAWTSALAAARIPWGDWLRLNAAPLGFVLTGAAAVAVEIGPDGITLAADHGRAALAIVLRASAAASCLLLLAATTPTPDLVQGLRRLGLPVELIEIMLLTWRFIFLLQDAAASIRNAQEARLGWHGRGRSLRSLGLLIAQLLPQAMERARRLEMGMAARGFDGTLRLARPHRRVSAISMISIISLHLVLAGTCLWLA</sequence>
<dbReference type="STRING" id="1285242.A6A04_03500"/>
<protein>
    <submittedName>
        <fullName evidence="8">Cobalt ECF transporter T component CbiQ</fullName>
    </submittedName>
</protein>
<evidence type="ECO:0000313" key="8">
    <source>
        <dbReference type="EMBL" id="OAN49193.1"/>
    </source>
</evidence>
<dbReference type="InterPro" id="IPR012809">
    <property type="entry name" value="ECF_CbiQ"/>
</dbReference>
<gene>
    <name evidence="8" type="ORF">A6A04_03500</name>
</gene>
<organism evidence="8 9">
    <name type="scientific">Paramagnetospirillum marisnigri</name>
    <dbReference type="NCBI Taxonomy" id="1285242"/>
    <lineage>
        <taxon>Bacteria</taxon>
        <taxon>Pseudomonadati</taxon>
        <taxon>Pseudomonadota</taxon>
        <taxon>Alphaproteobacteria</taxon>
        <taxon>Rhodospirillales</taxon>
        <taxon>Magnetospirillaceae</taxon>
        <taxon>Paramagnetospirillum</taxon>
    </lineage>
</organism>
<dbReference type="Proteomes" id="UP000078428">
    <property type="component" value="Unassembled WGS sequence"/>
</dbReference>
<evidence type="ECO:0000256" key="6">
    <source>
        <dbReference type="ARBA" id="ARBA00023136"/>
    </source>
</evidence>
<keyword evidence="6 7" id="KW-0472">Membrane</keyword>
<proteinExistence type="inferred from homology"/>
<dbReference type="PANTHER" id="PTHR43723">
    <property type="entry name" value="COBALT TRANSPORT PROTEIN CBIQ"/>
    <property type="match status" value="1"/>
</dbReference>
<comment type="subcellular location">
    <subcellularLocation>
        <location evidence="1">Cell membrane</location>
        <topology evidence="1">Multi-pass membrane protein</topology>
    </subcellularLocation>
</comment>
<dbReference type="InterPro" id="IPR003339">
    <property type="entry name" value="ABC/ECF_trnsptr_transmembrane"/>
</dbReference>
<evidence type="ECO:0000256" key="3">
    <source>
        <dbReference type="ARBA" id="ARBA00022475"/>
    </source>
</evidence>
<evidence type="ECO:0000313" key="9">
    <source>
        <dbReference type="Proteomes" id="UP000078428"/>
    </source>
</evidence>
<feature type="transmembrane region" description="Helical" evidence="7">
    <location>
        <begin position="65"/>
        <end position="88"/>
    </location>
</feature>
<keyword evidence="5 7" id="KW-1133">Transmembrane helix</keyword>
<dbReference type="GO" id="GO:0043190">
    <property type="term" value="C:ATP-binding cassette (ABC) transporter complex"/>
    <property type="evidence" value="ECO:0007669"/>
    <property type="project" value="InterPro"/>
</dbReference>
<feature type="transmembrane region" description="Helical" evidence="7">
    <location>
        <begin position="100"/>
        <end position="122"/>
    </location>
</feature>
<evidence type="ECO:0000256" key="7">
    <source>
        <dbReference type="SAM" id="Phobius"/>
    </source>
</evidence>
<keyword evidence="9" id="KW-1185">Reference proteome</keyword>
<dbReference type="RefSeq" id="WP_068493584.1">
    <property type="nucleotide sequence ID" value="NZ_LWQT01000066.1"/>
</dbReference>
<evidence type="ECO:0000256" key="1">
    <source>
        <dbReference type="ARBA" id="ARBA00004651"/>
    </source>
</evidence>
<comment type="caution">
    <text evidence="8">The sequence shown here is derived from an EMBL/GenBank/DDBJ whole genome shotgun (WGS) entry which is preliminary data.</text>
</comment>
<dbReference type="AlphaFoldDB" id="A0A178MKW2"/>
<dbReference type="EMBL" id="LWQT01000066">
    <property type="protein sequence ID" value="OAN49193.1"/>
    <property type="molecule type" value="Genomic_DNA"/>
</dbReference>
<evidence type="ECO:0000256" key="2">
    <source>
        <dbReference type="ARBA" id="ARBA00008564"/>
    </source>
</evidence>
<feature type="transmembrane region" description="Helical" evidence="7">
    <location>
        <begin position="221"/>
        <end position="243"/>
    </location>
</feature>
<dbReference type="NCBIfam" id="TIGR02454">
    <property type="entry name" value="ECF_T_CbiQ"/>
    <property type="match status" value="1"/>
</dbReference>
<keyword evidence="4 7" id="KW-0812">Transmembrane</keyword>
<keyword evidence="3" id="KW-1003">Cell membrane</keyword>
<evidence type="ECO:0000256" key="5">
    <source>
        <dbReference type="ARBA" id="ARBA00022989"/>
    </source>
</evidence>
<dbReference type="Pfam" id="PF02361">
    <property type="entry name" value="CbiQ"/>
    <property type="match status" value="1"/>
</dbReference>
<reference evidence="8 9" key="1">
    <citation type="submission" date="2016-04" db="EMBL/GenBank/DDBJ databases">
        <title>Draft genome sequence of freshwater magnetotactic bacteria Magnetospirillum marisnigri SP-1 and Magnetospirillum moscoviense BB-1.</title>
        <authorList>
            <person name="Koziaeva V."/>
            <person name="Dziuba M.V."/>
            <person name="Ivanov T.M."/>
            <person name="Kuznetsov B."/>
            <person name="Grouzdev D.S."/>
        </authorList>
    </citation>
    <scope>NUCLEOTIDE SEQUENCE [LARGE SCALE GENOMIC DNA]</scope>
    <source>
        <strain evidence="8 9">SP-1</strain>
    </source>
</reference>
<dbReference type="PANTHER" id="PTHR43723:SF1">
    <property type="entry name" value="COBALT TRANSPORT PROTEIN CBIQ"/>
    <property type="match status" value="1"/>
</dbReference>
<dbReference type="CDD" id="cd16914">
    <property type="entry name" value="EcfT"/>
    <property type="match status" value="1"/>
</dbReference>
<dbReference type="InterPro" id="IPR052770">
    <property type="entry name" value="Cobalt_transport_CbiQ"/>
</dbReference>
<name>A0A178MKW2_9PROT</name>